<evidence type="ECO:0000313" key="2">
    <source>
        <dbReference type="EMBL" id="GGJ59518.1"/>
    </source>
</evidence>
<organism evidence="2 3">
    <name type="scientific">Virgibacillus kapii</name>
    <dbReference type="NCBI Taxonomy" id="1638645"/>
    <lineage>
        <taxon>Bacteria</taxon>
        <taxon>Bacillati</taxon>
        <taxon>Bacillota</taxon>
        <taxon>Bacilli</taxon>
        <taxon>Bacillales</taxon>
        <taxon>Bacillaceae</taxon>
        <taxon>Virgibacillus</taxon>
    </lineage>
</organism>
<evidence type="ECO:0000259" key="1">
    <source>
        <dbReference type="PROSITE" id="PS51202"/>
    </source>
</evidence>
<evidence type="ECO:0000313" key="3">
    <source>
        <dbReference type="Proteomes" id="UP000634435"/>
    </source>
</evidence>
<feature type="domain" description="RCK C-terminal" evidence="1">
    <location>
        <begin position="1"/>
        <end position="67"/>
    </location>
</feature>
<gene>
    <name evidence="2" type="ORF">GCM10007111_21870</name>
</gene>
<accession>A0ABQ2DJQ1</accession>
<dbReference type="Proteomes" id="UP000634435">
    <property type="component" value="Unassembled WGS sequence"/>
</dbReference>
<dbReference type="InterPro" id="IPR036721">
    <property type="entry name" value="RCK_C_sf"/>
</dbReference>
<dbReference type="RefSeq" id="WP_188943068.1">
    <property type="nucleotide sequence ID" value="NZ_BMPN01000003.1"/>
</dbReference>
<name>A0ABQ2DJQ1_9BACI</name>
<proteinExistence type="predicted"/>
<dbReference type="Gene3D" id="3.30.70.1450">
    <property type="entry name" value="Regulator of K+ conductance, C-terminal domain"/>
    <property type="match status" value="1"/>
</dbReference>
<dbReference type="EMBL" id="BMPN01000003">
    <property type="protein sequence ID" value="GGJ59518.1"/>
    <property type="molecule type" value="Genomic_DNA"/>
</dbReference>
<comment type="caution">
    <text evidence="2">The sequence shown here is derived from an EMBL/GenBank/DDBJ whole genome shotgun (WGS) entry which is preliminary data.</text>
</comment>
<reference evidence="3" key="1">
    <citation type="journal article" date="2019" name="Int. J. Syst. Evol. Microbiol.">
        <title>The Global Catalogue of Microorganisms (GCM) 10K type strain sequencing project: providing services to taxonomists for standard genome sequencing and annotation.</title>
        <authorList>
            <consortium name="The Broad Institute Genomics Platform"/>
            <consortium name="The Broad Institute Genome Sequencing Center for Infectious Disease"/>
            <person name="Wu L."/>
            <person name="Ma J."/>
        </authorList>
    </citation>
    <scope>NUCLEOTIDE SEQUENCE [LARGE SCALE GENOMIC DNA]</scope>
    <source>
        <strain evidence="3">JCM 30071</strain>
    </source>
</reference>
<dbReference type="PROSITE" id="PS51202">
    <property type="entry name" value="RCK_C"/>
    <property type="match status" value="1"/>
</dbReference>
<sequence>MNIKLVNKIKLMDKSLQQFPPAANIIIILRDGETISPTAKTKLFQGDVLYILAPDNNREDLDLVLREEN</sequence>
<keyword evidence="3" id="KW-1185">Reference proteome</keyword>
<protein>
    <recommendedName>
        <fullName evidence="1">RCK C-terminal domain-containing protein</fullName>
    </recommendedName>
</protein>
<dbReference type="SUPFAM" id="SSF116726">
    <property type="entry name" value="TrkA C-terminal domain-like"/>
    <property type="match status" value="1"/>
</dbReference>
<dbReference type="Pfam" id="PF02080">
    <property type="entry name" value="TrkA_C"/>
    <property type="match status" value="1"/>
</dbReference>
<dbReference type="InterPro" id="IPR006037">
    <property type="entry name" value="RCK_C"/>
</dbReference>